<dbReference type="RefSeq" id="WP_066241460.1">
    <property type="nucleotide sequence ID" value="NZ_LRFC01000023.1"/>
</dbReference>
<dbReference type="OrthoDB" id="2971803at2"/>
<dbReference type="EMBL" id="LRFC01000023">
    <property type="protein sequence ID" value="KZE66109.1"/>
    <property type="molecule type" value="Genomic_DNA"/>
</dbReference>
<keyword evidence="2" id="KW-1185">Reference proteome</keyword>
<accession>A0A163R300</accession>
<sequence>MLKMVSILCTFVSGSLLFFAWSGYLEKEFEVDEYRGYVIEKKNIELTNDIGTFLVTQPSHKIKFSDGTELVVPYSIYKKIKENHYTVIIKQKDNMTILK</sequence>
<protein>
    <submittedName>
        <fullName evidence="1">Uncharacterized protein</fullName>
    </submittedName>
</protein>
<name>A0A163R300_9BACL</name>
<dbReference type="AlphaFoldDB" id="A0A163R300"/>
<evidence type="ECO:0000313" key="1">
    <source>
        <dbReference type="EMBL" id="KZE66109.1"/>
    </source>
</evidence>
<organism evidence="1 2">
    <name type="scientific">Fictibacillus phosphorivorans</name>
    <dbReference type="NCBI Taxonomy" id="1221500"/>
    <lineage>
        <taxon>Bacteria</taxon>
        <taxon>Bacillati</taxon>
        <taxon>Bacillota</taxon>
        <taxon>Bacilli</taxon>
        <taxon>Bacillales</taxon>
        <taxon>Fictibacillaceae</taxon>
        <taxon>Fictibacillus</taxon>
    </lineage>
</organism>
<proteinExistence type="predicted"/>
<gene>
    <name evidence="1" type="ORF">AWM68_06955</name>
</gene>
<comment type="caution">
    <text evidence="1">The sequence shown here is derived from an EMBL/GenBank/DDBJ whole genome shotgun (WGS) entry which is preliminary data.</text>
</comment>
<evidence type="ECO:0000313" key="2">
    <source>
        <dbReference type="Proteomes" id="UP000076567"/>
    </source>
</evidence>
<dbReference type="Proteomes" id="UP000076567">
    <property type="component" value="Unassembled WGS sequence"/>
</dbReference>
<reference evidence="2" key="1">
    <citation type="submission" date="2016-01" db="EMBL/GenBank/DDBJ databases">
        <title>Draft genome of Chromobacterium sp. F49.</title>
        <authorList>
            <person name="Hong K.W."/>
        </authorList>
    </citation>
    <scope>NUCLEOTIDE SEQUENCE [LARGE SCALE GENOMIC DNA]</scope>
    <source>
        <strain evidence="2">P7IIIA</strain>
    </source>
</reference>